<dbReference type="Pfam" id="PF03466">
    <property type="entry name" value="LysR_substrate"/>
    <property type="match status" value="1"/>
</dbReference>
<evidence type="ECO:0000313" key="6">
    <source>
        <dbReference type="EMBL" id="MBB4148662.1"/>
    </source>
</evidence>
<dbReference type="Pfam" id="PF00126">
    <property type="entry name" value="HTH_1"/>
    <property type="match status" value="1"/>
</dbReference>
<feature type="domain" description="HTH lysR-type" evidence="5">
    <location>
        <begin position="3"/>
        <end position="60"/>
    </location>
</feature>
<dbReference type="EMBL" id="JACIEU010000009">
    <property type="protein sequence ID" value="MBB4148662.1"/>
    <property type="molecule type" value="Genomic_DNA"/>
</dbReference>
<dbReference type="InterPro" id="IPR036390">
    <property type="entry name" value="WH_DNA-bd_sf"/>
</dbReference>
<organism evidence="6 7">
    <name type="scientific">Sphingobium scionense</name>
    <dbReference type="NCBI Taxonomy" id="1404341"/>
    <lineage>
        <taxon>Bacteria</taxon>
        <taxon>Pseudomonadati</taxon>
        <taxon>Pseudomonadota</taxon>
        <taxon>Alphaproteobacteria</taxon>
        <taxon>Sphingomonadales</taxon>
        <taxon>Sphingomonadaceae</taxon>
        <taxon>Sphingobium</taxon>
    </lineage>
</organism>
<dbReference type="InterPro" id="IPR036388">
    <property type="entry name" value="WH-like_DNA-bd_sf"/>
</dbReference>
<dbReference type="RefSeq" id="WP_188082362.1">
    <property type="nucleotide sequence ID" value="NZ_JACIEU010000009.1"/>
</dbReference>
<reference evidence="6 7" key="1">
    <citation type="submission" date="2020-08" db="EMBL/GenBank/DDBJ databases">
        <title>Genomic Encyclopedia of Type Strains, Phase IV (KMG-IV): sequencing the most valuable type-strain genomes for metagenomic binning, comparative biology and taxonomic classification.</title>
        <authorList>
            <person name="Goeker M."/>
        </authorList>
    </citation>
    <scope>NUCLEOTIDE SEQUENCE [LARGE SCALE GENOMIC DNA]</scope>
    <source>
        <strain evidence="6 7">DSM 19371</strain>
    </source>
</reference>
<dbReference type="AlphaFoldDB" id="A0A7W6PWW1"/>
<evidence type="ECO:0000256" key="1">
    <source>
        <dbReference type="ARBA" id="ARBA00009437"/>
    </source>
</evidence>
<dbReference type="SUPFAM" id="SSF46785">
    <property type="entry name" value="Winged helix' DNA-binding domain"/>
    <property type="match status" value="1"/>
</dbReference>
<dbReference type="PANTHER" id="PTHR30346">
    <property type="entry name" value="TRANSCRIPTIONAL DUAL REGULATOR HCAR-RELATED"/>
    <property type="match status" value="1"/>
</dbReference>
<dbReference type="Gene3D" id="1.10.10.10">
    <property type="entry name" value="Winged helix-like DNA-binding domain superfamily/Winged helix DNA-binding domain"/>
    <property type="match status" value="1"/>
</dbReference>
<dbReference type="Gene3D" id="3.40.190.10">
    <property type="entry name" value="Periplasmic binding protein-like II"/>
    <property type="match status" value="2"/>
</dbReference>
<dbReference type="Proteomes" id="UP000590524">
    <property type="component" value="Unassembled WGS sequence"/>
</dbReference>
<accession>A0A7W6PWW1</accession>
<dbReference type="InterPro" id="IPR005119">
    <property type="entry name" value="LysR_subst-bd"/>
</dbReference>
<comment type="caution">
    <text evidence="6">The sequence shown here is derived from an EMBL/GenBank/DDBJ whole genome shotgun (WGS) entry which is preliminary data.</text>
</comment>
<evidence type="ECO:0000256" key="4">
    <source>
        <dbReference type="ARBA" id="ARBA00023163"/>
    </source>
</evidence>
<dbReference type="SUPFAM" id="SSF53850">
    <property type="entry name" value="Periplasmic binding protein-like II"/>
    <property type="match status" value="1"/>
</dbReference>
<evidence type="ECO:0000259" key="5">
    <source>
        <dbReference type="PROSITE" id="PS50931"/>
    </source>
</evidence>
<evidence type="ECO:0000313" key="7">
    <source>
        <dbReference type="Proteomes" id="UP000590524"/>
    </source>
</evidence>
<dbReference type="GO" id="GO:0003677">
    <property type="term" value="F:DNA binding"/>
    <property type="evidence" value="ECO:0007669"/>
    <property type="project" value="UniProtKB-KW"/>
</dbReference>
<comment type="similarity">
    <text evidence="1">Belongs to the LysR transcriptional regulatory family.</text>
</comment>
<dbReference type="PRINTS" id="PR00039">
    <property type="entry name" value="HTHLYSR"/>
</dbReference>
<dbReference type="GO" id="GO:0032993">
    <property type="term" value="C:protein-DNA complex"/>
    <property type="evidence" value="ECO:0007669"/>
    <property type="project" value="TreeGrafter"/>
</dbReference>
<keyword evidence="7" id="KW-1185">Reference proteome</keyword>
<dbReference type="CDD" id="cd08414">
    <property type="entry name" value="PBP2_LTTR_aromatics_like"/>
    <property type="match status" value="1"/>
</dbReference>
<dbReference type="PANTHER" id="PTHR30346:SF0">
    <property type="entry name" value="HCA OPERON TRANSCRIPTIONAL ACTIVATOR HCAR"/>
    <property type="match status" value="1"/>
</dbReference>
<protein>
    <submittedName>
        <fullName evidence="6">DNA-binding transcriptional LysR family regulator</fullName>
    </submittedName>
</protein>
<sequence>MTFDMRQLRYAIAAADHGSFYRAARALDVEQSTLSRNILRLERMIGAKLFDRSRAGVTTTIAGTRFIRSARPMVANADRMVAATRDAGQGRAGALMLGHNSSVSAGNLRATVLAWQSDNPDVDFGSVETDRGALLAGLDTGEIDIAILMGDAGHEGYRREPFWSERIVVALPAQHPLAGHEIVHWTDLRSERFVLPAADPGSDIRDMLLGRLSMSGAHPDIRIDQTTRETVLSLLGAGRRMSIVCEGSTGVRYPDVVYRPIHGEQGPALTVYSGCWREDNGNPALRRFLGFIKARYALSFDFSQRSE</sequence>
<gene>
    <name evidence="6" type="ORF">GGQ90_002446</name>
</gene>
<evidence type="ECO:0000256" key="3">
    <source>
        <dbReference type="ARBA" id="ARBA00023125"/>
    </source>
</evidence>
<dbReference type="FunFam" id="1.10.10.10:FF:000001">
    <property type="entry name" value="LysR family transcriptional regulator"/>
    <property type="match status" value="1"/>
</dbReference>
<proteinExistence type="inferred from homology"/>
<keyword evidence="2" id="KW-0805">Transcription regulation</keyword>
<keyword evidence="3 6" id="KW-0238">DNA-binding</keyword>
<dbReference type="GO" id="GO:0003700">
    <property type="term" value="F:DNA-binding transcription factor activity"/>
    <property type="evidence" value="ECO:0007669"/>
    <property type="project" value="InterPro"/>
</dbReference>
<keyword evidence="4" id="KW-0804">Transcription</keyword>
<evidence type="ECO:0000256" key="2">
    <source>
        <dbReference type="ARBA" id="ARBA00023015"/>
    </source>
</evidence>
<dbReference type="PROSITE" id="PS50931">
    <property type="entry name" value="HTH_LYSR"/>
    <property type="match status" value="1"/>
</dbReference>
<dbReference type="InterPro" id="IPR000847">
    <property type="entry name" value="LysR_HTH_N"/>
</dbReference>
<name>A0A7W6PWW1_9SPHN</name>